<reference evidence="1 2" key="1">
    <citation type="journal article" date="2011" name="EMBO J.">
        <title>Structural diversity of bacterial flagellar motors.</title>
        <authorList>
            <person name="Chen S."/>
            <person name="Beeby M."/>
            <person name="Murphy G.E."/>
            <person name="Leadbetter J.R."/>
            <person name="Hendrixson D.R."/>
            <person name="Briegel A."/>
            <person name="Li Z."/>
            <person name="Shi J."/>
            <person name="Tocheva E.I."/>
            <person name="Muller A."/>
            <person name="Dobro M.J."/>
            <person name="Jensen G.J."/>
        </authorList>
    </citation>
    <scope>NUCLEOTIDE SEQUENCE [LARGE SCALE GENOMIC DNA]</scope>
    <source>
        <strain evidence="1 2">DSM 6540</strain>
    </source>
</reference>
<dbReference type="AlphaFoldDB" id="F7NQE2"/>
<dbReference type="Proteomes" id="UP000003240">
    <property type="component" value="Unassembled WGS sequence"/>
</dbReference>
<sequence length="38" mass="4434">MHTTYSLHRSPFAGKFFSIKIYDGNEIRPGKLFEAFRA</sequence>
<organism evidence="1 2">
    <name type="scientific">Acetonema longum DSM 6540</name>
    <dbReference type="NCBI Taxonomy" id="1009370"/>
    <lineage>
        <taxon>Bacteria</taxon>
        <taxon>Bacillati</taxon>
        <taxon>Bacillota</taxon>
        <taxon>Negativicutes</taxon>
        <taxon>Acetonemataceae</taxon>
        <taxon>Acetonema</taxon>
    </lineage>
</organism>
<gene>
    <name evidence="1" type="ORF">ALO_21706</name>
</gene>
<evidence type="ECO:0000313" key="1">
    <source>
        <dbReference type="EMBL" id="EGO61720.1"/>
    </source>
</evidence>
<accession>F7NQE2</accession>
<proteinExistence type="predicted"/>
<evidence type="ECO:0000313" key="2">
    <source>
        <dbReference type="Proteomes" id="UP000003240"/>
    </source>
</evidence>
<dbReference type="STRING" id="1009370.ALO_21706"/>
<protein>
    <submittedName>
        <fullName evidence="1">Uncharacterized protein</fullName>
    </submittedName>
</protein>
<comment type="caution">
    <text evidence="1">The sequence shown here is derived from an EMBL/GenBank/DDBJ whole genome shotgun (WGS) entry which is preliminary data.</text>
</comment>
<name>F7NQE2_9FIRM</name>
<dbReference type="EMBL" id="AFGF01000294">
    <property type="protein sequence ID" value="EGO61720.1"/>
    <property type="molecule type" value="Genomic_DNA"/>
</dbReference>
<keyword evidence="2" id="KW-1185">Reference proteome</keyword>